<evidence type="ECO:0000256" key="1">
    <source>
        <dbReference type="SAM" id="MobiDB-lite"/>
    </source>
</evidence>
<feature type="compositionally biased region" description="Gly residues" evidence="1">
    <location>
        <begin position="35"/>
        <end position="63"/>
    </location>
</feature>
<comment type="caution">
    <text evidence="2">The sequence shown here is derived from an EMBL/GenBank/DDBJ whole genome shotgun (WGS) entry which is preliminary data.</text>
</comment>
<proteinExistence type="predicted"/>
<organism evidence="2 3">
    <name type="scientific">Lupinus albus</name>
    <name type="common">White lupine</name>
    <name type="synonym">Lupinus termis</name>
    <dbReference type="NCBI Taxonomy" id="3870"/>
    <lineage>
        <taxon>Eukaryota</taxon>
        <taxon>Viridiplantae</taxon>
        <taxon>Streptophyta</taxon>
        <taxon>Embryophyta</taxon>
        <taxon>Tracheophyta</taxon>
        <taxon>Spermatophyta</taxon>
        <taxon>Magnoliopsida</taxon>
        <taxon>eudicotyledons</taxon>
        <taxon>Gunneridae</taxon>
        <taxon>Pentapetalae</taxon>
        <taxon>rosids</taxon>
        <taxon>fabids</taxon>
        <taxon>Fabales</taxon>
        <taxon>Fabaceae</taxon>
        <taxon>Papilionoideae</taxon>
        <taxon>50 kb inversion clade</taxon>
        <taxon>genistoids sensu lato</taxon>
        <taxon>core genistoids</taxon>
        <taxon>Genisteae</taxon>
        <taxon>Lupinus</taxon>
    </lineage>
</organism>
<dbReference type="AlphaFoldDB" id="A0A6A4N3I1"/>
<gene>
    <name evidence="2" type="ORF">Lalb_Chr24g0397741</name>
</gene>
<name>A0A6A4N3I1_LUPAL</name>
<reference evidence="3" key="1">
    <citation type="journal article" date="2020" name="Nat. Commun.">
        <title>Genome sequence of the cluster root forming white lupin.</title>
        <authorList>
            <person name="Hufnagel B."/>
            <person name="Marques A."/>
            <person name="Soriano A."/>
            <person name="Marques L."/>
            <person name="Divol F."/>
            <person name="Doumas P."/>
            <person name="Sallet E."/>
            <person name="Mancinotti D."/>
            <person name="Carrere S."/>
            <person name="Marande W."/>
            <person name="Arribat S."/>
            <person name="Keller J."/>
            <person name="Huneau C."/>
            <person name="Blein T."/>
            <person name="Aime D."/>
            <person name="Laguerre M."/>
            <person name="Taylor J."/>
            <person name="Schubert V."/>
            <person name="Nelson M."/>
            <person name="Geu-Flores F."/>
            <person name="Crespi M."/>
            <person name="Gallardo-Guerrero K."/>
            <person name="Delaux P.-M."/>
            <person name="Salse J."/>
            <person name="Berges H."/>
            <person name="Guyot R."/>
            <person name="Gouzy J."/>
            <person name="Peret B."/>
        </authorList>
    </citation>
    <scope>NUCLEOTIDE SEQUENCE [LARGE SCALE GENOMIC DNA]</scope>
    <source>
        <strain evidence="3">cv. Amiga</strain>
    </source>
</reference>
<sequence>MSQYEGGYDEQGGKTTDEYRNPVVSHGNPAHQSGVGYGANGGTEYGTTGGDQPGLGGTDGFGTTGVETGEYGTTSGTGGGYITSGGMGTGFATTTGGIGTGIGYGTHDGGEHHAEREEHEHQKKGNMDKIKENLPHHGGGHDHWCTSMQHLS</sequence>
<keyword evidence="3" id="KW-1185">Reference proteome</keyword>
<accession>A0A6A4N3I1</accession>
<protein>
    <recommendedName>
        <fullName evidence="4">Dehydrin</fullName>
    </recommendedName>
</protein>
<feature type="region of interest" description="Disordered" evidence="1">
    <location>
        <begin position="1"/>
        <end position="152"/>
    </location>
</feature>
<feature type="compositionally biased region" description="Basic and acidic residues" evidence="1">
    <location>
        <begin position="108"/>
        <end position="144"/>
    </location>
</feature>
<feature type="compositionally biased region" description="Low complexity" evidence="1">
    <location>
        <begin position="64"/>
        <end position="74"/>
    </location>
</feature>
<evidence type="ECO:0000313" key="3">
    <source>
        <dbReference type="Proteomes" id="UP000447434"/>
    </source>
</evidence>
<dbReference type="OrthoDB" id="1166395at2759"/>
<evidence type="ECO:0008006" key="4">
    <source>
        <dbReference type="Google" id="ProtNLM"/>
    </source>
</evidence>
<dbReference type="EMBL" id="WOCE01000024">
    <property type="protein sequence ID" value="KAE9586045.1"/>
    <property type="molecule type" value="Genomic_DNA"/>
</dbReference>
<feature type="compositionally biased region" description="Basic and acidic residues" evidence="1">
    <location>
        <begin position="11"/>
        <end position="20"/>
    </location>
</feature>
<dbReference type="Proteomes" id="UP000447434">
    <property type="component" value="Chromosome 24"/>
</dbReference>
<feature type="compositionally biased region" description="Gly residues" evidence="1">
    <location>
        <begin position="75"/>
        <end position="89"/>
    </location>
</feature>
<feature type="compositionally biased region" description="Gly residues" evidence="1">
    <location>
        <begin position="96"/>
        <end position="107"/>
    </location>
</feature>
<evidence type="ECO:0000313" key="2">
    <source>
        <dbReference type="EMBL" id="KAE9586045.1"/>
    </source>
</evidence>